<gene>
    <name evidence="3" type="ORF">LCGC14_1054500</name>
</gene>
<dbReference type="AlphaFoldDB" id="A0A0F9Q5X5"/>
<dbReference type="SUPFAM" id="SSF75005">
    <property type="entry name" value="Arabinanase/levansucrase/invertase"/>
    <property type="match status" value="1"/>
</dbReference>
<evidence type="ECO:0000256" key="2">
    <source>
        <dbReference type="ARBA" id="ARBA00022679"/>
    </source>
</evidence>
<evidence type="ECO:0008006" key="4">
    <source>
        <dbReference type="Google" id="ProtNLM"/>
    </source>
</evidence>
<dbReference type="Pfam" id="PF04041">
    <property type="entry name" value="Glyco_hydro_130"/>
    <property type="match status" value="1"/>
</dbReference>
<keyword evidence="1" id="KW-0328">Glycosyltransferase</keyword>
<feature type="non-terminal residue" evidence="3">
    <location>
        <position position="1"/>
    </location>
</feature>
<keyword evidence="2" id="KW-0808">Transferase</keyword>
<evidence type="ECO:0000313" key="3">
    <source>
        <dbReference type="EMBL" id="KKN08651.1"/>
    </source>
</evidence>
<dbReference type="PANTHER" id="PTHR34106">
    <property type="entry name" value="GLYCOSIDASE"/>
    <property type="match status" value="1"/>
</dbReference>
<proteinExistence type="predicted"/>
<name>A0A0F9Q5X5_9ZZZZ</name>
<sequence length="100" mass="10951">DNITDGGVYPIVSDKGVYRVGAVLLSLKNPVKIIGRTDNPIFEPETSYEKEGQVPNVVFPCGMVLLEETLFVYYGGADQVVGVATIEMKKLLKVLKQCKC</sequence>
<evidence type="ECO:0000256" key="1">
    <source>
        <dbReference type="ARBA" id="ARBA00022676"/>
    </source>
</evidence>
<dbReference type="Gene3D" id="2.115.10.20">
    <property type="entry name" value="Glycosyl hydrolase domain, family 43"/>
    <property type="match status" value="1"/>
</dbReference>
<dbReference type="PANTHER" id="PTHR34106:SF5">
    <property type="entry name" value="GLYCOSIDASE"/>
    <property type="match status" value="1"/>
</dbReference>
<dbReference type="InterPro" id="IPR023296">
    <property type="entry name" value="Glyco_hydro_beta-prop_sf"/>
</dbReference>
<comment type="caution">
    <text evidence="3">The sequence shown here is derived from an EMBL/GenBank/DDBJ whole genome shotgun (WGS) entry which is preliminary data.</text>
</comment>
<accession>A0A0F9Q5X5</accession>
<dbReference type="InterPro" id="IPR007184">
    <property type="entry name" value="Mannoside_phosphorylase"/>
</dbReference>
<dbReference type="EMBL" id="LAZR01004430">
    <property type="protein sequence ID" value="KKN08651.1"/>
    <property type="molecule type" value="Genomic_DNA"/>
</dbReference>
<reference evidence="3" key="1">
    <citation type="journal article" date="2015" name="Nature">
        <title>Complex archaea that bridge the gap between prokaryotes and eukaryotes.</title>
        <authorList>
            <person name="Spang A."/>
            <person name="Saw J.H."/>
            <person name="Jorgensen S.L."/>
            <person name="Zaremba-Niedzwiedzka K."/>
            <person name="Martijn J."/>
            <person name="Lind A.E."/>
            <person name="van Eijk R."/>
            <person name="Schleper C."/>
            <person name="Guy L."/>
            <person name="Ettema T.J."/>
        </authorList>
    </citation>
    <scope>NUCLEOTIDE SEQUENCE</scope>
</reference>
<organism evidence="3">
    <name type="scientific">marine sediment metagenome</name>
    <dbReference type="NCBI Taxonomy" id="412755"/>
    <lineage>
        <taxon>unclassified sequences</taxon>
        <taxon>metagenomes</taxon>
        <taxon>ecological metagenomes</taxon>
    </lineage>
</organism>
<dbReference type="GO" id="GO:0016757">
    <property type="term" value="F:glycosyltransferase activity"/>
    <property type="evidence" value="ECO:0007669"/>
    <property type="project" value="UniProtKB-KW"/>
</dbReference>
<protein>
    <recommendedName>
        <fullName evidence="4">Glycosidase</fullName>
    </recommendedName>
</protein>